<keyword evidence="3 6" id="KW-0812">Transmembrane</keyword>
<dbReference type="Pfam" id="PF01943">
    <property type="entry name" value="Polysacc_synt"/>
    <property type="match status" value="1"/>
</dbReference>
<feature type="transmembrane region" description="Helical" evidence="6">
    <location>
        <begin position="132"/>
        <end position="150"/>
    </location>
</feature>
<proteinExistence type="predicted"/>
<dbReference type="PANTHER" id="PTHR30250:SF11">
    <property type="entry name" value="O-ANTIGEN TRANSPORTER-RELATED"/>
    <property type="match status" value="1"/>
</dbReference>
<evidence type="ECO:0000256" key="6">
    <source>
        <dbReference type="SAM" id="Phobius"/>
    </source>
</evidence>
<dbReference type="GO" id="GO:0005886">
    <property type="term" value="C:plasma membrane"/>
    <property type="evidence" value="ECO:0007669"/>
    <property type="project" value="UniProtKB-SubCell"/>
</dbReference>
<organism evidence="7 8">
    <name type="scientific">Pontibacter oryzae</name>
    <dbReference type="NCBI Taxonomy" id="2304593"/>
    <lineage>
        <taxon>Bacteria</taxon>
        <taxon>Pseudomonadati</taxon>
        <taxon>Bacteroidota</taxon>
        <taxon>Cytophagia</taxon>
        <taxon>Cytophagales</taxon>
        <taxon>Hymenobacteraceae</taxon>
        <taxon>Pontibacter</taxon>
    </lineage>
</organism>
<keyword evidence="4 6" id="KW-1133">Transmembrane helix</keyword>
<sequence length="433" mass="47738">MFSIVINQVKSLASRSTEKVLFRNFLFMVLLQGANYLLPLVTVPYIARTLSVENFGLINYSQAFIGYTTLFINFGFDYTATREVAANRGNTQKISTVFSTTISAKVLLFALTLLVYFPVIYTIPKFTAHADVYLITFLVNIGIILMPSWLYQGMERLSYIALFSFGIRIIFTGLIFLLVKSNADYLYIPLSTAIGQFLVGVVSFILAIKLFNLKPYVAKLKAVVSSLREGLPIFASTVAVNLYTTTNLVVLGFMVSDTVVGYYAASSKLILIFVSAVMFPVGLTLFPFIGKKLSISHQSGMNALRKATYLVGGATFILSCGILLLSDYIITLIYGAQFTAAADSLRILAFLPFVIGLNNIFGTQGVLNLKMDKIFLMITTTGAVTSVALNLILVPILAEKGTALAWLVTEVFITVSFFITLRRKGFRLLKSRV</sequence>
<evidence type="ECO:0000313" key="7">
    <source>
        <dbReference type="EMBL" id="RIJ41464.1"/>
    </source>
</evidence>
<accession>A0A399SEP6</accession>
<evidence type="ECO:0000256" key="4">
    <source>
        <dbReference type="ARBA" id="ARBA00022989"/>
    </source>
</evidence>
<keyword evidence="2" id="KW-1003">Cell membrane</keyword>
<dbReference type="AlphaFoldDB" id="A0A399SEP6"/>
<feature type="transmembrane region" description="Helical" evidence="6">
    <location>
        <begin position="185"/>
        <end position="211"/>
    </location>
</feature>
<feature type="transmembrane region" description="Helical" evidence="6">
    <location>
        <begin position="269"/>
        <end position="289"/>
    </location>
</feature>
<evidence type="ECO:0000256" key="3">
    <source>
        <dbReference type="ARBA" id="ARBA00022692"/>
    </source>
</evidence>
<dbReference type="Proteomes" id="UP000266005">
    <property type="component" value="Unassembled WGS sequence"/>
</dbReference>
<gene>
    <name evidence="7" type="ORF">D1627_05335</name>
</gene>
<evidence type="ECO:0000256" key="2">
    <source>
        <dbReference type="ARBA" id="ARBA00022475"/>
    </source>
</evidence>
<comment type="subcellular location">
    <subcellularLocation>
        <location evidence="1">Cell membrane</location>
        <topology evidence="1">Multi-pass membrane protein</topology>
    </subcellularLocation>
</comment>
<feature type="transmembrane region" description="Helical" evidence="6">
    <location>
        <begin position="58"/>
        <end position="76"/>
    </location>
</feature>
<dbReference type="EMBL" id="QWGE01000002">
    <property type="protein sequence ID" value="RIJ41464.1"/>
    <property type="molecule type" value="Genomic_DNA"/>
</dbReference>
<comment type="caution">
    <text evidence="7">The sequence shown here is derived from an EMBL/GenBank/DDBJ whole genome shotgun (WGS) entry which is preliminary data.</text>
</comment>
<feature type="transmembrane region" description="Helical" evidence="6">
    <location>
        <begin position="309"/>
        <end position="335"/>
    </location>
</feature>
<protein>
    <submittedName>
        <fullName evidence="7">Flippase</fullName>
    </submittedName>
</protein>
<feature type="transmembrane region" description="Helical" evidence="6">
    <location>
        <begin position="97"/>
        <end position="120"/>
    </location>
</feature>
<evidence type="ECO:0000256" key="5">
    <source>
        <dbReference type="ARBA" id="ARBA00023136"/>
    </source>
</evidence>
<reference evidence="8" key="1">
    <citation type="submission" date="2018-08" db="EMBL/GenBank/DDBJ databases">
        <title>Mucilaginibacter sp. MYSH2.</title>
        <authorList>
            <person name="Seo T."/>
        </authorList>
    </citation>
    <scope>NUCLEOTIDE SEQUENCE [LARGE SCALE GENOMIC DNA]</scope>
    <source>
        <strain evidence="8">KIRAN</strain>
    </source>
</reference>
<dbReference type="PANTHER" id="PTHR30250">
    <property type="entry name" value="PST FAMILY PREDICTED COLANIC ACID TRANSPORTER"/>
    <property type="match status" value="1"/>
</dbReference>
<dbReference type="CDD" id="cd13128">
    <property type="entry name" value="MATE_Wzx_like"/>
    <property type="match status" value="1"/>
</dbReference>
<feature type="transmembrane region" description="Helical" evidence="6">
    <location>
        <begin position="20"/>
        <end position="38"/>
    </location>
</feature>
<feature type="transmembrane region" description="Helical" evidence="6">
    <location>
        <begin position="374"/>
        <end position="397"/>
    </location>
</feature>
<name>A0A399SEP6_9BACT</name>
<keyword evidence="5 6" id="KW-0472">Membrane</keyword>
<keyword evidence="8" id="KW-1185">Reference proteome</keyword>
<feature type="transmembrane region" description="Helical" evidence="6">
    <location>
        <begin position="157"/>
        <end position="179"/>
    </location>
</feature>
<feature type="transmembrane region" description="Helical" evidence="6">
    <location>
        <begin position="347"/>
        <end position="367"/>
    </location>
</feature>
<dbReference type="InterPro" id="IPR002797">
    <property type="entry name" value="Polysacc_synth"/>
</dbReference>
<feature type="transmembrane region" description="Helical" evidence="6">
    <location>
        <begin position="231"/>
        <end position="254"/>
    </location>
</feature>
<evidence type="ECO:0000313" key="8">
    <source>
        <dbReference type="Proteomes" id="UP000266005"/>
    </source>
</evidence>
<evidence type="ECO:0000256" key="1">
    <source>
        <dbReference type="ARBA" id="ARBA00004651"/>
    </source>
</evidence>
<dbReference type="InterPro" id="IPR050833">
    <property type="entry name" value="Poly_Biosynth_Transport"/>
</dbReference>
<feature type="transmembrane region" description="Helical" evidence="6">
    <location>
        <begin position="403"/>
        <end position="421"/>
    </location>
</feature>